<evidence type="ECO:0000313" key="11">
    <source>
        <dbReference type="Proteomes" id="UP000178585"/>
    </source>
</evidence>
<dbReference type="InterPro" id="IPR012302">
    <property type="entry name" value="Malic_NAD-bd"/>
</dbReference>
<dbReference type="Proteomes" id="UP000178585">
    <property type="component" value="Unassembled WGS sequence"/>
</dbReference>
<gene>
    <name evidence="10" type="ORF">A2949_02940</name>
</gene>
<accession>A0A1F4XYL2</accession>
<dbReference type="Gene3D" id="3.40.50.720">
    <property type="entry name" value="NAD(P)-binding Rossmann-like Domain"/>
    <property type="match status" value="1"/>
</dbReference>
<dbReference type="Pfam" id="PF03949">
    <property type="entry name" value="Malic_M"/>
    <property type="match status" value="1"/>
</dbReference>
<evidence type="ECO:0000256" key="4">
    <source>
        <dbReference type="ARBA" id="ARBA00023002"/>
    </source>
</evidence>
<reference evidence="10 11" key="1">
    <citation type="journal article" date="2016" name="Nat. Commun.">
        <title>Thousands of microbial genomes shed light on interconnected biogeochemical processes in an aquifer system.</title>
        <authorList>
            <person name="Anantharaman K."/>
            <person name="Brown C.T."/>
            <person name="Hug L.A."/>
            <person name="Sharon I."/>
            <person name="Castelle C.J."/>
            <person name="Probst A.J."/>
            <person name="Thomas B.C."/>
            <person name="Singh A."/>
            <person name="Wilkins M.J."/>
            <person name="Karaoz U."/>
            <person name="Brodie E.L."/>
            <person name="Williams K.H."/>
            <person name="Hubbard S.S."/>
            <person name="Banfield J.F."/>
        </authorList>
    </citation>
    <scope>NUCLEOTIDE SEQUENCE [LARGE SCALE GENOMIC DNA]</scope>
</reference>
<dbReference type="InterPro" id="IPR036291">
    <property type="entry name" value="NAD(P)-bd_dom_sf"/>
</dbReference>
<feature type="active site" description="Proton acceptor" evidence="5">
    <location>
        <position position="100"/>
    </location>
</feature>
<dbReference type="SMART" id="SM00919">
    <property type="entry name" value="Malic_M"/>
    <property type="match status" value="1"/>
</dbReference>
<dbReference type="PANTHER" id="PTHR43237:SF4">
    <property type="entry name" value="NADP-DEPENDENT MALIC ENZYME"/>
    <property type="match status" value="1"/>
</dbReference>
<comment type="cofactor">
    <cofactor evidence="1">
        <name>Mn(2+)</name>
        <dbReference type="ChEBI" id="CHEBI:29035"/>
    </cofactor>
</comment>
<feature type="binding site" evidence="7">
    <location>
        <position position="153"/>
    </location>
    <ligand>
        <name>a divalent metal cation</name>
        <dbReference type="ChEBI" id="CHEBI:60240"/>
    </ligand>
</feature>
<dbReference type="Pfam" id="PF00390">
    <property type="entry name" value="malic"/>
    <property type="match status" value="1"/>
</dbReference>
<dbReference type="InterPro" id="IPR012301">
    <property type="entry name" value="Malic_N_dom"/>
</dbReference>
<name>A0A1F4XYL2_9BACT</name>
<evidence type="ECO:0000259" key="9">
    <source>
        <dbReference type="SMART" id="SM01274"/>
    </source>
</evidence>
<evidence type="ECO:0000256" key="5">
    <source>
        <dbReference type="PIRSR" id="PIRSR000106-1"/>
    </source>
</evidence>
<evidence type="ECO:0000313" key="10">
    <source>
        <dbReference type="EMBL" id="OGC86668.1"/>
    </source>
</evidence>
<feature type="binding site" evidence="6">
    <location>
        <position position="303"/>
    </location>
    <ligand>
        <name>(S)-malate</name>
        <dbReference type="ChEBI" id="CHEBI:15589"/>
    </ligand>
</feature>
<dbReference type="GO" id="GO:0016616">
    <property type="term" value="F:oxidoreductase activity, acting on the CH-OH group of donors, NAD or NADP as acceptor"/>
    <property type="evidence" value="ECO:0007669"/>
    <property type="project" value="InterPro"/>
</dbReference>
<comment type="similarity">
    <text evidence="2">Belongs to the malic enzymes family.</text>
</comment>
<comment type="caution">
    <text evidence="10">The sequence shown here is derived from an EMBL/GenBank/DDBJ whole genome shotgun (WGS) entry which is preliminary data.</text>
</comment>
<dbReference type="Gene3D" id="3.40.50.10380">
    <property type="entry name" value="Malic enzyme, N-terminal domain"/>
    <property type="match status" value="1"/>
</dbReference>
<dbReference type="STRING" id="1797245.A2949_02940"/>
<dbReference type="InterPro" id="IPR051674">
    <property type="entry name" value="Malate_Decarboxylase"/>
</dbReference>
<dbReference type="SUPFAM" id="SSF51735">
    <property type="entry name" value="NAD(P)-binding Rossmann-fold domains"/>
    <property type="match status" value="1"/>
</dbReference>
<feature type="domain" description="Malic enzyme NAD-binding" evidence="8">
    <location>
        <begin position="180"/>
        <end position="394"/>
    </location>
</feature>
<dbReference type="InterPro" id="IPR001891">
    <property type="entry name" value="Malic_OxRdtase"/>
</dbReference>
<feature type="binding site" evidence="6">
    <location>
        <position position="333"/>
    </location>
    <ligand>
        <name>(S)-malate</name>
        <dbReference type="ChEBI" id="CHEBI:15589"/>
    </ligand>
</feature>
<evidence type="ECO:0000256" key="6">
    <source>
        <dbReference type="PIRSR" id="PIRSR000106-2"/>
    </source>
</evidence>
<dbReference type="SMART" id="SM01274">
    <property type="entry name" value="malic"/>
    <property type="match status" value="1"/>
</dbReference>
<feature type="active site" description="Proton donor" evidence="5">
    <location>
        <position position="39"/>
    </location>
</feature>
<evidence type="ECO:0000256" key="2">
    <source>
        <dbReference type="ARBA" id="ARBA00008785"/>
    </source>
</evidence>
<protein>
    <submittedName>
        <fullName evidence="10">Malate dehydrogenase</fullName>
    </submittedName>
</protein>
<dbReference type="PROSITE" id="PS00331">
    <property type="entry name" value="MALIC_ENZYMES"/>
    <property type="match status" value="1"/>
</dbReference>
<dbReference type="GO" id="GO:0046872">
    <property type="term" value="F:metal ion binding"/>
    <property type="evidence" value="ECO:0007669"/>
    <property type="project" value="UniProtKB-KW"/>
</dbReference>
<dbReference type="InterPro" id="IPR046346">
    <property type="entry name" value="Aminoacid_DH-like_N_sf"/>
</dbReference>
<evidence type="ECO:0000259" key="8">
    <source>
        <dbReference type="SMART" id="SM00919"/>
    </source>
</evidence>
<proteinExistence type="inferred from homology"/>
<sequence length="395" mass="41421">MKKNDIGADAIILHKKLGGKIRIESAMKVMSRAELSLIYTPGVAAVSSLLAHPSTSSGQAKLARDYTIKGKMIAVVSDGSAVLGLGNIGPYGALPVMEGKCALFKTFAGVDAFPIVLDTTSPRLRSASTQERMDFIVETICAIAPAFGGINLEDIAAPHCFYIEEELKRRLDIPVMHDDQHGTAVVILAALINAARVVKKDIKKLRVVVSGAGAAGSASTSLLLKAGIKDIVVLDRKGVLDRSRTEPHKKALAAKTNPRRVHGGLREALAGADVLLGVSGPGLATAADIALMAPRSIVFAMANPTPEIMPQEAKRGGAVVVGTGRSDYPNQINNSLAFPGIFRGALETQVRQITDAMKIQAAKNLAALVKRPNAERVVPGPFDPGVSAAVAKAIQ</sequence>
<dbReference type="InterPro" id="IPR037062">
    <property type="entry name" value="Malic_N_dom_sf"/>
</dbReference>
<evidence type="ECO:0000256" key="1">
    <source>
        <dbReference type="ARBA" id="ARBA00001936"/>
    </source>
</evidence>
<evidence type="ECO:0000256" key="3">
    <source>
        <dbReference type="ARBA" id="ARBA00022723"/>
    </source>
</evidence>
<feature type="binding site" evidence="7">
    <location>
        <position position="179"/>
    </location>
    <ligand>
        <name>a divalent metal cation</name>
        <dbReference type="ChEBI" id="CHEBI:60240"/>
    </ligand>
</feature>
<keyword evidence="4" id="KW-0560">Oxidoreductase</keyword>
<dbReference type="EMBL" id="MEWZ01000017">
    <property type="protein sequence ID" value="OGC86668.1"/>
    <property type="molecule type" value="Genomic_DNA"/>
</dbReference>
<evidence type="ECO:0000256" key="7">
    <source>
        <dbReference type="PIRSR" id="PIRSR000106-3"/>
    </source>
</evidence>
<dbReference type="SUPFAM" id="SSF53223">
    <property type="entry name" value="Aminoacid dehydrogenase-like, N-terminal domain"/>
    <property type="match status" value="1"/>
</dbReference>
<keyword evidence="3 7" id="KW-0479">Metal-binding</keyword>
<feature type="domain" description="Malic enzyme N-terminal" evidence="9">
    <location>
        <begin position="18"/>
        <end position="168"/>
    </location>
</feature>
<dbReference type="AlphaFoldDB" id="A0A1F4XYL2"/>
<dbReference type="PIRSF" id="PIRSF000106">
    <property type="entry name" value="ME"/>
    <property type="match status" value="1"/>
</dbReference>
<dbReference type="CDD" id="cd05311">
    <property type="entry name" value="NAD_bind_2_malic_enz"/>
    <property type="match status" value="1"/>
</dbReference>
<comment type="cofactor">
    <cofactor evidence="7">
        <name>Mg(2+)</name>
        <dbReference type="ChEBI" id="CHEBI:18420"/>
    </cofactor>
    <cofactor evidence="7">
        <name>Mn(2+)</name>
        <dbReference type="ChEBI" id="CHEBI:29035"/>
    </cofactor>
    <text evidence="7">Divalent metal cations. Prefers magnesium or manganese.</text>
</comment>
<feature type="binding site" evidence="7">
    <location>
        <position position="154"/>
    </location>
    <ligand>
        <name>a divalent metal cation</name>
        <dbReference type="ChEBI" id="CHEBI:60240"/>
    </ligand>
</feature>
<dbReference type="GO" id="GO:0051287">
    <property type="term" value="F:NAD binding"/>
    <property type="evidence" value="ECO:0007669"/>
    <property type="project" value="InterPro"/>
</dbReference>
<dbReference type="InterPro" id="IPR045213">
    <property type="entry name" value="Malic_NAD-bd_bact_type"/>
</dbReference>
<dbReference type="PANTHER" id="PTHR43237">
    <property type="entry name" value="NADP-DEPENDENT MALIC ENZYME"/>
    <property type="match status" value="1"/>
</dbReference>
<dbReference type="GO" id="GO:0004470">
    <property type="term" value="F:malic enzyme activity"/>
    <property type="evidence" value="ECO:0007669"/>
    <property type="project" value="InterPro"/>
</dbReference>
<organism evidence="10 11">
    <name type="scientific">Candidatus Adlerbacteria bacterium RIFCSPLOWO2_01_FULL_54_21b</name>
    <dbReference type="NCBI Taxonomy" id="1797245"/>
    <lineage>
        <taxon>Bacteria</taxon>
        <taxon>Candidatus Adleribacteriota</taxon>
    </lineage>
</organism>
<dbReference type="InterPro" id="IPR015884">
    <property type="entry name" value="Malic_enzyme_CS"/>
</dbReference>